<feature type="compositionally biased region" description="Basic and acidic residues" evidence="1">
    <location>
        <begin position="218"/>
        <end position="229"/>
    </location>
</feature>
<feature type="compositionally biased region" description="Polar residues" evidence="1">
    <location>
        <begin position="330"/>
        <end position="342"/>
    </location>
</feature>
<organism evidence="3">
    <name type="scientific">Chaetomium thermophilum (strain DSM 1495 / CBS 144.50 / IMI 039719)</name>
    <name type="common">Thermochaetoides thermophila</name>
    <dbReference type="NCBI Taxonomy" id="759272"/>
    <lineage>
        <taxon>Eukaryota</taxon>
        <taxon>Fungi</taxon>
        <taxon>Dikarya</taxon>
        <taxon>Ascomycota</taxon>
        <taxon>Pezizomycotina</taxon>
        <taxon>Sordariomycetes</taxon>
        <taxon>Sordariomycetidae</taxon>
        <taxon>Sordariales</taxon>
        <taxon>Chaetomiaceae</taxon>
        <taxon>Thermochaetoides</taxon>
    </lineage>
</organism>
<feature type="compositionally biased region" description="Polar residues" evidence="1">
    <location>
        <begin position="246"/>
        <end position="258"/>
    </location>
</feature>
<feature type="compositionally biased region" description="Polar residues" evidence="1">
    <location>
        <begin position="700"/>
        <end position="718"/>
    </location>
</feature>
<feature type="compositionally biased region" description="Polar residues" evidence="1">
    <location>
        <begin position="120"/>
        <end position="143"/>
    </location>
</feature>
<dbReference type="STRING" id="759272.G0RYZ5"/>
<dbReference type="Proteomes" id="UP000008066">
    <property type="component" value="Unassembled WGS sequence"/>
</dbReference>
<evidence type="ECO:0000256" key="1">
    <source>
        <dbReference type="SAM" id="MobiDB-lite"/>
    </source>
</evidence>
<reference evidence="2 3" key="1">
    <citation type="journal article" date="2011" name="Cell">
        <title>Insight into structure and assembly of the nuclear pore complex by utilizing the genome of a eukaryotic thermophile.</title>
        <authorList>
            <person name="Amlacher S."/>
            <person name="Sarges P."/>
            <person name="Flemming D."/>
            <person name="van Noort V."/>
            <person name="Kunze R."/>
            <person name="Devos D.P."/>
            <person name="Arumugam M."/>
            <person name="Bork P."/>
            <person name="Hurt E."/>
        </authorList>
    </citation>
    <scope>NUCLEOTIDE SEQUENCE [LARGE SCALE GENOMIC DNA]</scope>
    <source>
        <strain evidence="3">DSM 1495 / CBS 144.50 / IMI 039719</strain>
    </source>
</reference>
<dbReference type="EMBL" id="GL988032">
    <property type="protein sequence ID" value="EGS23423.1"/>
    <property type="molecule type" value="Genomic_DNA"/>
</dbReference>
<feature type="region of interest" description="Disordered" evidence="1">
    <location>
        <begin position="682"/>
        <end position="726"/>
    </location>
</feature>
<feature type="compositionally biased region" description="Low complexity" evidence="1">
    <location>
        <begin position="632"/>
        <end position="661"/>
    </location>
</feature>
<keyword evidence="3" id="KW-1185">Reference proteome</keyword>
<evidence type="ECO:0000313" key="2">
    <source>
        <dbReference type="EMBL" id="EGS23423.1"/>
    </source>
</evidence>
<feature type="compositionally biased region" description="Low complexity" evidence="1">
    <location>
        <begin position="308"/>
        <end position="324"/>
    </location>
</feature>
<dbReference type="GeneID" id="18254150"/>
<protein>
    <submittedName>
        <fullName evidence="2">Uncharacterized protein</fullName>
    </submittedName>
</protein>
<feature type="compositionally biased region" description="Polar residues" evidence="1">
    <location>
        <begin position="98"/>
        <end position="110"/>
    </location>
</feature>
<proteinExistence type="predicted"/>
<feature type="region of interest" description="Disordered" evidence="1">
    <location>
        <begin position="1"/>
        <end position="362"/>
    </location>
</feature>
<dbReference type="KEGG" id="cthr:CTHT_0001120"/>
<dbReference type="HOGENOM" id="CLU_003071_0_0_1"/>
<accession>G0RYZ5</accession>
<feature type="compositionally biased region" description="Low complexity" evidence="1">
    <location>
        <begin position="153"/>
        <end position="164"/>
    </location>
</feature>
<sequence length="1111" mass="116048">MLSHLRFHRRGPSNPTSSLPDRSPARDGAAAQHEQLQAARDVSPRPDASQRSSNSVEKPPILPPIPRVASPTNDEDSSSRNNAQSIAQAIAAEPRKSSAGSSHGNTSTPSFIGGVALQRAMQSSQSTDATSVMSTPVLPSQISRVKHPPPPITTTLPTETPLTTSKRSKSKTFAALTAPEPHKPKKGLPFLNSVASLLGRRKTSHGTPDPQPAPSYDPRIKGTKVHDFSAPRPRNTPPATKPPVTDKSQSASLASRPTSLVEVAYPQPGPQDCTAHSTTDGVTAVPVAPASQEGSVPDDTPLEPSQHTDGAAASTDIAAATEADVVSALPDTSASVRTTRNISKASKRSSVSSSLPKHMKSTSSRFSFDMIGAANQEKLLEERHRQRAREKGLTNDDCRGSSSLDYYDDEFDYDAMMDDDGLEEKIPGINADLEEEEEDYLTGEAEQQNLAGFVFQNSTPASALASPLSSAVPMTPRDVDGNVIGCAVTKDLTPDPSTVASPVLPVPPASLGSQVPVEGMDTAVQLLPPVADPPPKPKDLGMFDDVFDQDLADELDFSNDGTHFDESIFDIEDTDQYGRPIPGAFQKAKEAMYARQREQLAAKRESSMTTTDASAQSGVAQSTAHTSLSVAPQQQDPPSSEQDNKDGSVSPKSPVSSAPGPISLSTQDLAYQAALAEAAQKAAASGKFRRDSSPEPPSSDLQQPNTQQPAAGTVTPPNQYDDYEDDADFGYTAICDDDYGAADDAIIAEANATALANDHEGFYGQEFGFYSAPIPQPGYYYTHHLNNMNSADPNNPNTVPGNPLFEYANGGYFGPTSLMRTHSGRVVSREPNLTPITERSEYSNRNSVMSFTLPPAIGDGPNTGTGGRNSLSSAGAANPNLAQLALLQDDDASLPGMQQILMIRRGWGAGGGSQGSSREGSPRSERTPASEMGFGHARVGSGFSIRSNLSDVVAGVGGAVQGSGAASPVMGAAPVTGLNAFAGATGTPPYRPGSAGGLAPNTLASQRPGLPQSPLFMSSLGPVAAPASPQQVPVSPAAAVPNAGVSSCETVMEGEEVEGGEKGEGQGEEKPCLLAPSAMPLGMKSAPDGVASVAKGVEKVKLEEKEEQEGT</sequence>
<feature type="compositionally biased region" description="Basic and acidic residues" evidence="1">
    <location>
        <begin position="590"/>
        <end position="606"/>
    </location>
</feature>
<dbReference type="AlphaFoldDB" id="G0RYZ5"/>
<feature type="compositionally biased region" description="Polar residues" evidence="1">
    <location>
        <begin position="607"/>
        <end position="631"/>
    </location>
</feature>
<feature type="compositionally biased region" description="Basic residues" evidence="1">
    <location>
        <begin position="1"/>
        <end position="11"/>
    </location>
</feature>
<feature type="region of interest" description="Disordered" evidence="1">
    <location>
        <begin position="906"/>
        <end position="935"/>
    </location>
</feature>
<gene>
    <name evidence="2" type="ORF">CTHT_0001120</name>
</gene>
<feature type="region of interest" description="Disordered" evidence="1">
    <location>
        <begin position="855"/>
        <end position="874"/>
    </location>
</feature>
<feature type="compositionally biased region" description="Low complexity" evidence="1">
    <location>
        <begin position="81"/>
        <end position="92"/>
    </location>
</feature>
<evidence type="ECO:0000313" key="3">
    <source>
        <dbReference type="Proteomes" id="UP000008066"/>
    </source>
</evidence>
<dbReference type="OrthoDB" id="5408302at2759"/>
<feature type="region of interest" description="Disordered" evidence="1">
    <location>
        <begin position="590"/>
        <end position="663"/>
    </location>
</feature>
<dbReference type="eggNOG" id="ENOG502S9TA">
    <property type="taxonomic scope" value="Eukaryota"/>
</dbReference>
<dbReference type="OMA" id="VFSYWRR"/>
<dbReference type="RefSeq" id="XP_006690665.1">
    <property type="nucleotide sequence ID" value="XM_006690602.1"/>
</dbReference>
<name>G0RYZ5_CHATD</name>
<feature type="region of interest" description="Disordered" evidence="1">
    <location>
        <begin position="991"/>
        <end position="1013"/>
    </location>
</feature>